<feature type="signal peptide" evidence="1">
    <location>
        <begin position="1"/>
        <end position="24"/>
    </location>
</feature>
<evidence type="ECO:0000256" key="1">
    <source>
        <dbReference type="SAM" id="SignalP"/>
    </source>
</evidence>
<reference evidence="2" key="7">
    <citation type="journal article" date="2022" name="Sci. Total Environ.">
        <title>Prevalence, transmission, and molecular epidemiology of tet(X)-positive bacteria among humans, animals, and environmental niches in China: An epidemiological, and genomic-based study.</title>
        <authorList>
            <person name="Dong N."/>
            <person name="Zeng Y."/>
            <person name="Cai C."/>
            <person name="Sun C."/>
            <person name="Lu J."/>
            <person name="Liu C."/>
            <person name="Zhou H."/>
            <person name="Sun Q."/>
            <person name="Shu L."/>
            <person name="Wang H."/>
            <person name="Wang Y."/>
            <person name="Wang S."/>
            <person name="Wu C."/>
            <person name="Chan E.W."/>
            <person name="Chen G."/>
            <person name="Shen Z."/>
            <person name="Chen S."/>
            <person name="Zhang R."/>
        </authorList>
    </citation>
    <scope>NUCLEOTIDE SEQUENCE</scope>
    <source>
        <strain evidence="2">DF49-4</strain>
    </source>
</reference>
<dbReference type="EMBL" id="CP046045">
    <property type="protein sequence ID" value="QGM26970.1"/>
    <property type="molecule type" value="Genomic_DNA"/>
</dbReference>
<reference evidence="3 6" key="1">
    <citation type="submission" date="2016-10" db="EMBL/GenBank/DDBJ databases">
        <title>Genome of airborne Acinetobacter sp. 5-2Ac02 in the hospital environment: Species near to Acinetobacter towneri.</title>
        <authorList>
            <person name="Barbosa B."/>
            <person name="Fernandez-Garcia L."/>
            <person name="Gato E."/>
            <person name="Leao R."/>
            <person name="Albano R."/>
            <person name="Fernandez B."/>
            <person name="Fernandez-Cuenca F."/>
            <person name="Marques E."/>
            <person name="Tomas M."/>
        </authorList>
    </citation>
    <scope>NUCLEOTIDE SEQUENCE [LARGE SCALE GENOMIC DNA]</scope>
    <source>
        <strain evidence="3 6">5-2Ac02</strain>
    </source>
</reference>
<accession>A0A1E8E2H4</accession>
<reference evidence="5" key="6">
    <citation type="submission" date="2021-03" db="EMBL/GenBank/DDBJ databases">
        <authorList>
            <person name="Ma J."/>
        </authorList>
    </citation>
    <scope>NUCLEOTIDE SEQUENCE</scope>
    <source>
        <strain evidence="5">GX5</strain>
    </source>
</reference>
<evidence type="ECO:0000313" key="8">
    <source>
        <dbReference type="Proteomes" id="UP000663954"/>
    </source>
</evidence>
<evidence type="ECO:0000313" key="5">
    <source>
        <dbReference type="EMBL" id="QTD62416.1"/>
    </source>
</evidence>
<gene>
    <name evidence="3" type="ORF">BJN41_05730</name>
    <name evidence="4" type="ORF">GJD93_04370</name>
    <name evidence="2" type="ORF">HX110_10660</name>
    <name evidence="5" type="ORF">J4G45_04345</name>
</gene>
<dbReference type="STRING" id="202956.BJN41_05730"/>
<reference evidence="7" key="2">
    <citation type="submission" date="2019-11" db="EMBL/GenBank/DDBJ databases">
        <title>Escherichia coli 1916D6.</title>
        <authorList>
            <person name="Yao H."/>
            <person name="Du X."/>
            <person name="Yu R."/>
            <person name="Li A."/>
        </authorList>
    </citation>
    <scope>NUCLEOTIDE SEQUENCE [LARGE SCALE GENOMIC DNA]</scope>
    <source>
        <strain evidence="7">19110F47</strain>
    </source>
</reference>
<dbReference type="Proteomes" id="UP000405075">
    <property type="component" value="Chromosome"/>
</dbReference>
<protein>
    <recommendedName>
        <fullName evidence="9">DUF4156 domain-containing protein</fullName>
    </recommendedName>
</protein>
<dbReference type="Proteomes" id="UP001174419">
    <property type="component" value="Unassembled WGS sequence"/>
</dbReference>
<dbReference type="EMBL" id="MKQS01000011">
    <property type="protein sequence ID" value="OFE43588.1"/>
    <property type="molecule type" value="Genomic_DNA"/>
</dbReference>
<sequence length="115" mass="12325">MKIFSQSIAVVAVSILMTACANHAATSTTPTAQVEMYTSLQHRQCEPDSGLTLTEIVQRLQQAQIQVKRASVGSDGRMYAQVCGGADGKIAIVTIPQSQQKQAAALGFQPYSQIR</sequence>
<dbReference type="PROSITE" id="PS51257">
    <property type="entry name" value="PROKAR_LIPOPROTEIN"/>
    <property type="match status" value="1"/>
</dbReference>
<evidence type="ECO:0000313" key="4">
    <source>
        <dbReference type="EMBL" id="QGM26970.1"/>
    </source>
</evidence>
<feature type="chain" id="PRO_5044557388" description="DUF4156 domain-containing protein" evidence="1">
    <location>
        <begin position="25"/>
        <end position="115"/>
    </location>
</feature>
<dbReference type="RefSeq" id="WP_004975264.1">
    <property type="nucleotide sequence ID" value="NZ_AP031566.1"/>
</dbReference>
<proteinExistence type="predicted"/>
<evidence type="ECO:0000313" key="7">
    <source>
        <dbReference type="Proteomes" id="UP000405075"/>
    </source>
</evidence>
<dbReference type="GeneID" id="64223792"/>
<evidence type="ECO:0008006" key="9">
    <source>
        <dbReference type="Google" id="ProtNLM"/>
    </source>
</evidence>
<dbReference type="Proteomes" id="UP000186931">
    <property type="component" value="Unassembled WGS sequence"/>
</dbReference>
<evidence type="ECO:0000313" key="3">
    <source>
        <dbReference type="EMBL" id="OFE43588.1"/>
    </source>
</evidence>
<organism evidence="3 6">
    <name type="scientific">Acinetobacter towneri</name>
    <dbReference type="NCBI Taxonomy" id="202956"/>
    <lineage>
        <taxon>Bacteria</taxon>
        <taxon>Pseudomonadati</taxon>
        <taxon>Pseudomonadota</taxon>
        <taxon>Gammaproteobacteria</taxon>
        <taxon>Moraxellales</taxon>
        <taxon>Moraxellaceae</taxon>
        <taxon>Acinetobacter</taxon>
    </lineage>
</organism>
<evidence type="ECO:0000313" key="6">
    <source>
        <dbReference type="Proteomes" id="UP000186931"/>
    </source>
</evidence>
<keyword evidence="1" id="KW-0732">Signal</keyword>
<reference evidence="4" key="3">
    <citation type="submission" date="2019-11" db="EMBL/GenBank/DDBJ databases">
        <authorList>
            <person name="Yao H."/>
            <person name="Du X."/>
            <person name="Yu R."/>
            <person name="Li A."/>
        </authorList>
    </citation>
    <scope>NUCLEOTIDE SEQUENCE</scope>
    <source>
        <strain evidence="4">19110F47</strain>
    </source>
</reference>
<dbReference type="Proteomes" id="UP000663954">
    <property type="component" value="Chromosome"/>
</dbReference>
<reference evidence="2" key="5">
    <citation type="submission" date="2020-06" db="EMBL/GenBank/DDBJ databases">
        <authorList>
            <person name="Dong N."/>
        </authorList>
    </citation>
    <scope>NUCLEOTIDE SEQUENCE</scope>
    <source>
        <strain evidence="2">DF49-4</strain>
    </source>
</reference>
<keyword evidence="8" id="KW-1185">Reference proteome</keyword>
<dbReference type="EMBL" id="JACANG010000021">
    <property type="protein sequence ID" value="MDM1719575.1"/>
    <property type="molecule type" value="Genomic_DNA"/>
</dbReference>
<dbReference type="EMBL" id="CP071770">
    <property type="protein sequence ID" value="QTD62416.1"/>
    <property type="molecule type" value="Genomic_DNA"/>
</dbReference>
<dbReference type="eggNOG" id="ENOG5033B1U">
    <property type="taxonomic scope" value="Bacteria"/>
</dbReference>
<name>A0A1E8E2H4_9GAMM</name>
<reference evidence="5 8" key="4">
    <citation type="journal article" date="2020" name="Front. Cell. Infect. Microbiol.">
        <title>Characterization of Three Porcine Acinetobacter towneri Strains Co-Harboring tet(X3) and bla OXA-58.</title>
        <authorList>
            <person name="Ma J."/>
            <person name="Wang J."/>
            <person name="Feng J."/>
            <person name="Liu Y."/>
            <person name="Yang B."/>
            <person name="Li R."/>
            <person name="Bai L."/>
            <person name="He T."/>
            <person name="Wang X."/>
            <person name="Yang Z."/>
        </authorList>
    </citation>
    <scope>NUCLEOTIDE SEQUENCE [LARGE SCALE GENOMIC DNA]</scope>
    <source>
        <strain evidence="5 8">GX5</strain>
    </source>
</reference>
<dbReference type="AlphaFoldDB" id="A0A1E8E2H4"/>
<evidence type="ECO:0000313" key="2">
    <source>
        <dbReference type="EMBL" id="MDM1719575.1"/>
    </source>
</evidence>